<dbReference type="Proteomes" id="UP000296049">
    <property type="component" value="Unassembled WGS sequence"/>
</dbReference>
<dbReference type="AlphaFoldDB" id="R0LXN5"/>
<proteinExistence type="predicted"/>
<gene>
    <name evidence="1" type="ORF">Anapl_17787</name>
</gene>
<evidence type="ECO:0000313" key="2">
    <source>
        <dbReference type="Proteomes" id="UP000296049"/>
    </source>
</evidence>
<dbReference type="EMBL" id="KB742596">
    <property type="protein sequence ID" value="EOB06570.1"/>
    <property type="molecule type" value="Genomic_DNA"/>
</dbReference>
<name>R0LXN5_ANAPL</name>
<keyword evidence="2" id="KW-1185">Reference proteome</keyword>
<evidence type="ECO:0000313" key="1">
    <source>
        <dbReference type="EMBL" id="EOB06570.1"/>
    </source>
</evidence>
<reference evidence="2" key="1">
    <citation type="journal article" date="2013" name="Nat. Genet.">
        <title>The duck genome and transcriptome provide insight into an avian influenza virus reservoir species.</title>
        <authorList>
            <person name="Huang Y."/>
            <person name="Li Y."/>
            <person name="Burt D.W."/>
            <person name="Chen H."/>
            <person name="Zhang Y."/>
            <person name="Qian W."/>
            <person name="Kim H."/>
            <person name="Gan S."/>
            <person name="Zhao Y."/>
            <person name="Li J."/>
            <person name="Yi K."/>
            <person name="Feng H."/>
            <person name="Zhu P."/>
            <person name="Li B."/>
            <person name="Liu Q."/>
            <person name="Fairley S."/>
            <person name="Magor K.E."/>
            <person name="Du Z."/>
            <person name="Hu X."/>
            <person name="Goodman L."/>
            <person name="Tafer H."/>
            <person name="Vignal A."/>
            <person name="Lee T."/>
            <person name="Kim K.W."/>
            <person name="Sheng Z."/>
            <person name="An Y."/>
            <person name="Searle S."/>
            <person name="Herrero J."/>
            <person name="Groenen M.A."/>
            <person name="Crooijmans R.P."/>
            <person name="Faraut T."/>
            <person name="Cai Q."/>
            <person name="Webster R.G."/>
            <person name="Aldridge J.R."/>
            <person name="Warren W.C."/>
            <person name="Bartschat S."/>
            <person name="Kehr S."/>
            <person name="Marz M."/>
            <person name="Stadler P.F."/>
            <person name="Smith J."/>
            <person name="Kraus R.H."/>
            <person name="Zhao Y."/>
            <person name="Ren L."/>
            <person name="Fei J."/>
            <person name="Morisson M."/>
            <person name="Kaiser P."/>
            <person name="Griffin D.K."/>
            <person name="Rao M."/>
            <person name="Pitel F."/>
            <person name="Wang J."/>
            <person name="Li N."/>
        </authorList>
    </citation>
    <scope>NUCLEOTIDE SEQUENCE [LARGE SCALE GENOMIC DNA]</scope>
</reference>
<accession>R0LXN5</accession>
<sequence>MQDSALITSVFLYDVSLYSLGKSCFFMPLHEELLLVLLLLKITPQIFFVITSTLHRDFAELPVFQYCCTISSIVAREHLLLDDEAMKTSMWLADLKQAVVPECLLGDVSGVLAGFTRESEIKPCAPGKVTYICEKSSVVTKVKEIIVLIRLKRGKKDYSGIIPNVPESFGMYVKSRGATESPNAKGTHLKYWMIPKTGTFAMFSKSSSLQEVDKVPFLCPQYKRKIKPSFVEAKWMDGKEWLSSGSSRKSQKPGSMFLFH</sequence>
<protein>
    <submittedName>
        <fullName evidence="1">Uncharacterized protein</fullName>
    </submittedName>
</protein>
<organism evidence="1 2">
    <name type="scientific">Anas platyrhynchos</name>
    <name type="common">Mallard</name>
    <name type="synonym">Anas boschas</name>
    <dbReference type="NCBI Taxonomy" id="8839"/>
    <lineage>
        <taxon>Eukaryota</taxon>
        <taxon>Metazoa</taxon>
        <taxon>Chordata</taxon>
        <taxon>Craniata</taxon>
        <taxon>Vertebrata</taxon>
        <taxon>Euteleostomi</taxon>
        <taxon>Archelosauria</taxon>
        <taxon>Archosauria</taxon>
        <taxon>Dinosauria</taxon>
        <taxon>Saurischia</taxon>
        <taxon>Theropoda</taxon>
        <taxon>Coelurosauria</taxon>
        <taxon>Aves</taxon>
        <taxon>Neognathae</taxon>
        <taxon>Galloanserae</taxon>
        <taxon>Anseriformes</taxon>
        <taxon>Anatidae</taxon>
        <taxon>Anatinae</taxon>
        <taxon>Anas</taxon>
    </lineage>
</organism>